<dbReference type="InterPro" id="IPR013549">
    <property type="entry name" value="DUF1731"/>
</dbReference>
<name>A0A078KZ62_9GAMM</name>
<sequence length="314" mass="34373">MKILIAGASGLIGHHLVQALRTNHDITVLGRDAALLEKTFPQGSKICTWDSLENLDAKTYDAVINLCGHNIGASRWNSKIKTELIKSRVKTSTKLIDWASKQGAKPHFYCANAIGIYGMQQNGDPQAFDEDSPINFANPPDFLSEIGVRWQQAMQPAIDQGMPVTITRFGVALKKGEGMLKKLSPSFYFGLGAVIGDGKQILSWVHIEDIVAAYSFLLANPKLEGAFNLCAPLPVSQAQFAHSLAKAMHRPLFMKMPAFVVSKLFGEMGECLLLKGQRVVPKRLVDAGFQFRYPDIASALEHEYHVGLPPGPSS</sequence>
<evidence type="ECO:0000259" key="3">
    <source>
        <dbReference type="Pfam" id="PF08338"/>
    </source>
</evidence>
<dbReference type="NCBIfam" id="TIGR01777">
    <property type="entry name" value="yfcH"/>
    <property type="match status" value="1"/>
</dbReference>
<dbReference type="SUPFAM" id="SSF51735">
    <property type="entry name" value="NAD(P)-binding Rossmann-fold domains"/>
    <property type="match status" value="1"/>
</dbReference>
<dbReference type="PANTHER" id="PTHR11092:SF0">
    <property type="entry name" value="EPIMERASE FAMILY PROTEIN SDR39U1"/>
    <property type="match status" value="1"/>
</dbReference>
<organism evidence="4 5">
    <name type="scientific">Legionella massiliensis</name>
    <dbReference type="NCBI Taxonomy" id="1034943"/>
    <lineage>
        <taxon>Bacteria</taxon>
        <taxon>Pseudomonadati</taxon>
        <taxon>Pseudomonadota</taxon>
        <taxon>Gammaproteobacteria</taxon>
        <taxon>Legionellales</taxon>
        <taxon>Legionellaceae</taxon>
        <taxon>Legionella</taxon>
    </lineage>
</organism>
<reference evidence="4 5" key="1">
    <citation type="submission" date="2014-06" db="EMBL/GenBank/DDBJ databases">
        <authorList>
            <person name="Urmite Genomes Urmite Genomes"/>
        </authorList>
    </citation>
    <scope>NUCLEOTIDE SEQUENCE [LARGE SCALE GENOMIC DNA]</scope>
</reference>
<feature type="domain" description="NAD-dependent epimerase/dehydratase" evidence="2">
    <location>
        <begin position="3"/>
        <end position="229"/>
    </location>
</feature>
<evidence type="ECO:0000256" key="1">
    <source>
        <dbReference type="ARBA" id="ARBA00009353"/>
    </source>
</evidence>
<gene>
    <name evidence="4" type="ORF">BN59_01282</name>
</gene>
<proteinExistence type="inferred from homology"/>
<dbReference type="InterPro" id="IPR010099">
    <property type="entry name" value="SDR39U1"/>
</dbReference>
<evidence type="ECO:0000259" key="2">
    <source>
        <dbReference type="Pfam" id="PF01370"/>
    </source>
</evidence>
<dbReference type="InterPro" id="IPR001509">
    <property type="entry name" value="Epimerase_deHydtase"/>
</dbReference>
<dbReference type="Gene3D" id="3.40.50.720">
    <property type="entry name" value="NAD(P)-binding Rossmann-like Domain"/>
    <property type="match status" value="1"/>
</dbReference>
<dbReference type="Pfam" id="PF08338">
    <property type="entry name" value="DUF1731"/>
    <property type="match status" value="1"/>
</dbReference>
<evidence type="ECO:0000313" key="4">
    <source>
        <dbReference type="EMBL" id="CDZ77003.1"/>
    </source>
</evidence>
<dbReference type="AlphaFoldDB" id="A0A078KZ62"/>
<dbReference type="eggNOG" id="COG1090">
    <property type="taxonomic scope" value="Bacteria"/>
</dbReference>
<dbReference type="OrthoDB" id="9801773at2"/>
<evidence type="ECO:0000313" key="5">
    <source>
        <dbReference type="Proteomes" id="UP000044071"/>
    </source>
</evidence>
<dbReference type="PANTHER" id="PTHR11092">
    <property type="entry name" value="SUGAR NUCLEOTIDE EPIMERASE RELATED"/>
    <property type="match status" value="1"/>
</dbReference>
<protein>
    <submittedName>
        <fullName evidence="4">Epimerase family protein</fullName>
    </submittedName>
</protein>
<accession>A0A078KZ62</accession>
<dbReference type="STRING" id="1034943.BN59_01282"/>
<dbReference type="RefSeq" id="WP_043873423.1">
    <property type="nucleotide sequence ID" value="NZ_CCVW01000001.1"/>
</dbReference>
<dbReference type="Pfam" id="PF01370">
    <property type="entry name" value="Epimerase"/>
    <property type="match status" value="1"/>
</dbReference>
<dbReference type="EMBL" id="CCSB01000001">
    <property type="protein sequence ID" value="CDZ77003.1"/>
    <property type="molecule type" value="Genomic_DNA"/>
</dbReference>
<dbReference type="Proteomes" id="UP000044071">
    <property type="component" value="Unassembled WGS sequence"/>
</dbReference>
<dbReference type="InterPro" id="IPR036291">
    <property type="entry name" value="NAD(P)-bd_dom_sf"/>
</dbReference>
<feature type="domain" description="DUF1731" evidence="3">
    <location>
        <begin position="256"/>
        <end position="302"/>
    </location>
</feature>
<keyword evidence="5" id="KW-1185">Reference proteome</keyword>
<comment type="similarity">
    <text evidence="1">Belongs to the NAD(P)-dependent epimerase/dehydratase family. SDR39U1 subfamily.</text>
</comment>